<protein>
    <submittedName>
        <fullName evidence="2">tRNA1Val (Adenine37-N6)-methyltransferase</fullName>
    </submittedName>
</protein>
<dbReference type="InterPro" id="IPR050210">
    <property type="entry name" value="tRNA_Adenine-N(6)_MTase"/>
</dbReference>
<dbReference type="CDD" id="cd02440">
    <property type="entry name" value="AdoMet_MTases"/>
    <property type="match status" value="1"/>
</dbReference>
<evidence type="ECO:0000313" key="3">
    <source>
        <dbReference type="Proteomes" id="UP000199376"/>
    </source>
</evidence>
<organism evidence="2 3">
    <name type="scientific">Fructobacillus durionis</name>
    <dbReference type="NCBI Taxonomy" id="283737"/>
    <lineage>
        <taxon>Bacteria</taxon>
        <taxon>Bacillati</taxon>
        <taxon>Bacillota</taxon>
        <taxon>Bacilli</taxon>
        <taxon>Lactobacillales</taxon>
        <taxon>Lactobacillaceae</taxon>
        <taxon>Fructobacillus</taxon>
    </lineage>
</organism>
<dbReference type="PROSITE" id="PS00092">
    <property type="entry name" value="N6_MTASE"/>
    <property type="match status" value="1"/>
</dbReference>
<dbReference type="OrthoDB" id="9777257at2"/>
<evidence type="ECO:0000259" key="1">
    <source>
        <dbReference type="Pfam" id="PF05175"/>
    </source>
</evidence>
<dbReference type="RefSeq" id="WP_091501489.1">
    <property type="nucleotide sequence ID" value="NZ_FOLI01000001.1"/>
</dbReference>
<dbReference type="EMBL" id="FOLI01000001">
    <property type="protein sequence ID" value="SFB84140.1"/>
    <property type="molecule type" value="Genomic_DNA"/>
</dbReference>
<dbReference type="STRING" id="283737.SAMN05660453_0391"/>
<dbReference type="GO" id="GO:0008170">
    <property type="term" value="F:N-methyltransferase activity"/>
    <property type="evidence" value="ECO:0007669"/>
    <property type="project" value="UniProtKB-ARBA"/>
</dbReference>
<dbReference type="Pfam" id="PF05175">
    <property type="entry name" value="MTS"/>
    <property type="match status" value="1"/>
</dbReference>
<accession>A0A1I1EGQ1</accession>
<dbReference type="InterPro" id="IPR002052">
    <property type="entry name" value="DNA_methylase_N6_adenine_CS"/>
</dbReference>
<feature type="domain" description="Methyltransferase small" evidence="1">
    <location>
        <begin position="22"/>
        <end position="174"/>
    </location>
</feature>
<dbReference type="InterPro" id="IPR029063">
    <property type="entry name" value="SAM-dependent_MTases_sf"/>
</dbReference>
<dbReference type="Gene3D" id="3.40.50.150">
    <property type="entry name" value="Vaccinia Virus protein VP39"/>
    <property type="match status" value="1"/>
</dbReference>
<gene>
    <name evidence="2" type="ORF">SAMN05660453_0391</name>
</gene>
<sequence length="255" mass="28235">MKEPNLKTGERLDGLPSQGVSIIQNPDMFSYSLDAVLLAYFANPNKKGRGLTVDLGAGTGAVGLFYAKKVAGQVKLVEIQEDLAAMAKRSIDLNEMADRMEVIHSDMQEVFDQIKPGSVDTVLCNPPYFPVKETTKQNVDEHYQIARHEVAIDLPKLAQTANKLLKNKGKFFMVHRPERLGDIFAALTARGLQVKHLQFVYGKADREANMVLVEAIKQGRAGGVRVMPPIVAYTADNNYTEQVQEILYGAGWTLE</sequence>
<evidence type="ECO:0000313" key="2">
    <source>
        <dbReference type="EMBL" id="SFB84140.1"/>
    </source>
</evidence>
<dbReference type="GO" id="GO:0008757">
    <property type="term" value="F:S-adenosylmethionine-dependent methyltransferase activity"/>
    <property type="evidence" value="ECO:0007669"/>
    <property type="project" value="UniProtKB-ARBA"/>
</dbReference>
<keyword evidence="2" id="KW-0489">Methyltransferase</keyword>
<dbReference type="SUPFAM" id="SSF53335">
    <property type="entry name" value="S-adenosyl-L-methionine-dependent methyltransferases"/>
    <property type="match status" value="1"/>
</dbReference>
<dbReference type="AlphaFoldDB" id="A0A1I1EGQ1"/>
<dbReference type="GO" id="GO:0032259">
    <property type="term" value="P:methylation"/>
    <property type="evidence" value="ECO:0007669"/>
    <property type="project" value="UniProtKB-KW"/>
</dbReference>
<name>A0A1I1EGQ1_9LACO</name>
<dbReference type="InterPro" id="IPR007848">
    <property type="entry name" value="Small_mtfrase_dom"/>
</dbReference>
<dbReference type="GO" id="GO:0003676">
    <property type="term" value="F:nucleic acid binding"/>
    <property type="evidence" value="ECO:0007669"/>
    <property type="project" value="InterPro"/>
</dbReference>
<proteinExistence type="predicted"/>
<dbReference type="PANTHER" id="PTHR47739:SF1">
    <property type="entry name" value="TRNA1(VAL) (ADENINE(37)-N6)-METHYLTRANSFERASE"/>
    <property type="match status" value="1"/>
</dbReference>
<dbReference type="Proteomes" id="UP000199376">
    <property type="component" value="Unassembled WGS sequence"/>
</dbReference>
<reference evidence="2 3" key="1">
    <citation type="submission" date="2016-10" db="EMBL/GenBank/DDBJ databases">
        <authorList>
            <person name="de Groot N.N."/>
        </authorList>
    </citation>
    <scope>NUCLEOTIDE SEQUENCE [LARGE SCALE GENOMIC DNA]</scope>
    <source>
        <strain evidence="2 3">DSM 19113</strain>
    </source>
</reference>
<keyword evidence="2" id="KW-0808">Transferase</keyword>
<dbReference type="PANTHER" id="PTHR47739">
    <property type="entry name" value="TRNA1(VAL) (ADENINE(37)-N6)-METHYLTRANSFERASE"/>
    <property type="match status" value="1"/>
</dbReference>
<keyword evidence="3" id="KW-1185">Reference proteome</keyword>